<keyword evidence="7 13" id="KW-1133">Transmembrane helix</keyword>
<feature type="transmembrane region" description="Helical" evidence="13">
    <location>
        <begin position="259"/>
        <end position="282"/>
    </location>
</feature>
<feature type="transmembrane region" description="Helical" evidence="13">
    <location>
        <begin position="215"/>
        <end position="239"/>
    </location>
</feature>
<dbReference type="InterPro" id="IPR017452">
    <property type="entry name" value="GPCR_Rhodpsn_7TM"/>
</dbReference>
<dbReference type="GO" id="GO:0007189">
    <property type="term" value="P:adenylate cyclase-activating G protein-coupled receptor signaling pathway"/>
    <property type="evidence" value="ECO:0007669"/>
    <property type="project" value="TreeGrafter"/>
</dbReference>
<comment type="similarity">
    <text evidence="2 12">Belongs to the G-protein coupled receptor 1 family.</text>
</comment>
<evidence type="ECO:0000256" key="4">
    <source>
        <dbReference type="ARBA" id="ARBA00022614"/>
    </source>
</evidence>
<evidence type="ECO:0000256" key="6">
    <source>
        <dbReference type="ARBA" id="ARBA00022737"/>
    </source>
</evidence>
<evidence type="ECO:0000256" key="11">
    <source>
        <dbReference type="ARBA" id="ARBA00023224"/>
    </source>
</evidence>
<dbReference type="GO" id="GO:0005886">
    <property type="term" value="C:plasma membrane"/>
    <property type="evidence" value="ECO:0007669"/>
    <property type="project" value="UniProtKB-SubCell"/>
</dbReference>
<dbReference type="Gene3D" id="3.80.10.10">
    <property type="entry name" value="Ribonuclease Inhibitor"/>
    <property type="match status" value="1"/>
</dbReference>
<evidence type="ECO:0000313" key="15">
    <source>
        <dbReference type="EMBL" id="CAH1402556.1"/>
    </source>
</evidence>
<proteinExistence type="inferred from homology"/>
<dbReference type="SUPFAM" id="SSF81321">
    <property type="entry name" value="Family A G protein-coupled receptor-like"/>
    <property type="match status" value="1"/>
</dbReference>
<keyword evidence="4" id="KW-0433">Leucine-rich repeat</keyword>
<protein>
    <recommendedName>
        <fullName evidence="14">G-protein coupled receptors family 1 profile domain-containing protein</fullName>
    </recommendedName>
</protein>
<evidence type="ECO:0000259" key="14">
    <source>
        <dbReference type="PROSITE" id="PS50262"/>
    </source>
</evidence>
<keyword evidence="8 12" id="KW-0297">G-protein coupled receptor</keyword>
<dbReference type="GO" id="GO:0008528">
    <property type="term" value="F:G protein-coupled peptide receptor activity"/>
    <property type="evidence" value="ECO:0007669"/>
    <property type="project" value="TreeGrafter"/>
</dbReference>
<evidence type="ECO:0000256" key="2">
    <source>
        <dbReference type="ARBA" id="ARBA00010663"/>
    </source>
</evidence>
<keyword evidence="16" id="KW-1185">Reference proteome</keyword>
<keyword evidence="11 12" id="KW-0807">Transducer</keyword>
<evidence type="ECO:0000256" key="3">
    <source>
        <dbReference type="ARBA" id="ARBA00022475"/>
    </source>
</evidence>
<feature type="transmembrane region" description="Helical" evidence="13">
    <location>
        <begin position="161"/>
        <end position="182"/>
    </location>
</feature>
<dbReference type="SUPFAM" id="SSF52058">
    <property type="entry name" value="L domain-like"/>
    <property type="match status" value="1"/>
</dbReference>
<dbReference type="InterPro" id="IPR000276">
    <property type="entry name" value="GPCR_Rhodpsn"/>
</dbReference>
<name>A0A9P0HIB3_NEZVI</name>
<sequence length="321" mass="37123">MFFNNKNLQKLNLGGNNFLVVSKNLLLHLISLRSLNLEGIDIDNYNATMFSLLINLEFIYFKRFKYCMYVPNVPKCYPSTDGSDLLMGFYLLIIGCQDLRYKGIFITHAREWMSSWLCTTAGVLAMTSSEVTVLLLFLISAERYLLIAAPLRRKKTLKPRVAFLSVSAVWMIGLIISSLPVLNWRDSSRFYGTNTFCFPLHIDEPYRIGWHYSTFIFIGLNSLGMLAIGFLYYGVLLSINKTRRETTLNVRDTEFVMRFFFIVLTNACCWVPVIILKVLAFLRIELSEEPMTLKVRLSRAISMISRQQAIYEPPRTQEEEL</sequence>
<evidence type="ECO:0000256" key="13">
    <source>
        <dbReference type="SAM" id="Phobius"/>
    </source>
</evidence>
<evidence type="ECO:0000256" key="8">
    <source>
        <dbReference type="ARBA" id="ARBA00023040"/>
    </source>
</evidence>
<feature type="transmembrane region" description="Helical" evidence="13">
    <location>
        <begin position="113"/>
        <end position="140"/>
    </location>
</feature>
<dbReference type="InterPro" id="IPR032675">
    <property type="entry name" value="LRR_dom_sf"/>
</dbReference>
<dbReference type="Pfam" id="PF00001">
    <property type="entry name" value="7tm_1"/>
    <property type="match status" value="1"/>
</dbReference>
<dbReference type="GO" id="GO:0009755">
    <property type="term" value="P:hormone-mediated signaling pathway"/>
    <property type="evidence" value="ECO:0007669"/>
    <property type="project" value="TreeGrafter"/>
</dbReference>
<reference evidence="15" key="1">
    <citation type="submission" date="2022-01" db="EMBL/GenBank/DDBJ databases">
        <authorList>
            <person name="King R."/>
        </authorList>
    </citation>
    <scope>NUCLEOTIDE SEQUENCE</scope>
</reference>
<dbReference type="PRINTS" id="PR00237">
    <property type="entry name" value="GPCRRHODOPSN"/>
</dbReference>
<gene>
    <name evidence="15" type="ORF">NEZAVI_LOCUS11353</name>
</gene>
<dbReference type="EMBL" id="OV725081">
    <property type="protein sequence ID" value="CAH1402556.1"/>
    <property type="molecule type" value="Genomic_DNA"/>
</dbReference>
<evidence type="ECO:0000256" key="1">
    <source>
        <dbReference type="ARBA" id="ARBA00004651"/>
    </source>
</evidence>
<dbReference type="Gene3D" id="1.20.1070.10">
    <property type="entry name" value="Rhodopsin 7-helix transmembrane proteins"/>
    <property type="match status" value="1"/>
</dbReference>
<comment type="subcellular location">
    <subcellularLocation>
        <location evidence="1">Cell membrane</location>
        <topology evidence="1">Multi-pass membrane protein</topology>
    </subcellularLocation>
</comment>
<keyword evidence="6" id="KW-0677">Repeat</keyword>
<dbReference type="OrthoDB" id="6022531at2759"/>
<evidence type="ECO:0000256" key="7">
    <source>
        <dbReference type="ARBA" id="ARBA00022989"/>
    </source>
</evidence>
<evidence type="ECO:0000256" key="5">
    <source>
        <dbReference type="ARBA" id="ARBA00022692"/>
    </source>
</evidence>
<dbReference type="PANTHER" id="PTHR24372">
    <property type="entry name" value="GLYCOPROTEIN HORMONE RECEPTOR"/>
    <property type="match status" value="1"/>
</dbReference>
<keyword evidence="9 13" id="KW-0472">Membrane</keyword>
<dbReference type="Proteomes" id="UP001152798">
    <property type="component" value="Chromosome 5"/>
</dbReference>
<keyword evidence="3" id="KW-1003">Cell membrane</keyword>
<organism evidence="15 16">
    <name type="scientific">Nezara viridula</name>
    <name type="common">Southern green stink bug</name>
    <name type="synonym">Cimex viridulus</name>
    <dbReference type="NCBI Taxonomy" id="85310"/>
    <lineage>
        <taxon>Eukaryota</taxon>
        <taxon>Metazoa</taxon>
        <taxon>Ecdysozoa</taxon>
        <taxon>Arthropoda</taxon>
        <taxon>Hexapoda</taxon>
        <taxon>Insecta</taxon>
        <taxon>Pterygota</taxon>
        <taxon>Neoptera</taxon>
        <taxon>Paraneoptera</taxon>
        <taxon>Hemiptera</taxon>
        <taxon>Heteroptera</taxon>
        <taxon>Panheteroptera</taxon>
        <taxon>Pentatomomorpha</taxon>
        <taxon>Pentatomoidea</taxon>
        <taxon>Pentatomidae</taxon>
        <taxon>Pentatominae</taxon>
        <taxon>Nezara</taxon>
    </lineage>
</organism>
<dbReference type="AlphaFoldDB" id="A0A9P0HIB3"/>
<dbReference type="PROSITE" id="PS00237">
    <property type="entry name" value="G_PROTEIN_RECEP_F1_1"/>
    <property type="match status" value="1"/>
</dbReference>
<evidence type="ECO:0000256" key="12">
    <source>
        <dbReference type="RuleBase" id="RU000688"/>
    </source>
</evidence>
<evidence type="ECO:0000256" key="10">
    <source>
        <dbReference type="ARBA" id="ARBA00023170"/>
    </source>
</evidence>
<accession>A0A9P0HIB3</accession>
<keyword evidence="5 12" id="KW-0812">Transmembrane</keyword>
<feature type="domain" description="G-protein coupled receptors family 1 profile" evidence="14">
    <location>
        <begin position="83"/>
        <end position="316"/>
    </location>
</feature>
<keyword evidence="10 12" id="KW-0675">Receptor</keyword>
<dbReference type="PROSITE" id="PS50262">
    <property type="entry name" value="G_PROTEIN_RECEP_F1_2"/>
    <property type="match status" value="1"/>
</dbReference>
<evidence type="ECO:0000313" key="16">
    <source>
        <dbReference type="Proteomes" id="UP001152798"/>
    </source>
</evidence>
<evidence type="ECO:0000256" key="9">
    <source>
        <dbReference type="ARBA" id="ARBA00023136"/>
    </source>
</evidence>
<dbReference type="PANTHER" id="PTHR24372:SF80">
    <property type="entry name" value="FI21465P1-RELATED"/>
    <property type="match status" value="1"/>
</dbReference>